<feature type="region of interest" description="Disordered" evidence="1">
    <location>
        <begin position="34"/>
        <end position="68"/>
    </location>
</feature>
<gene>
    <name evidence="2" type="ORF">D9V41_16600</name>
</gene>
<accession>A0A3L8PBX9</accession>
<organism evidence="2 3">
    <name type="scientific">Aeromicrobium phragmitis</name>
    <dbReference type="NCBI Taxonomy" id="2478914"/>
    <lineage>
        <taxon>Bacteria</taxon>
        <taxon>Bacillati</taxon>
        <taxon>Actinomycetota</taxon>
        <taxon>Actinomycetes</taxon>
        <taxon>Propionibacteriales</taxon>
        <taxon>Nocardioidaceae</taxon>
        <taxon>Aeromicrobium</taxon>
    </lineage>
</organism>
<proteinExistence type="predicted"/>
<comment type="caution">
    <text evidence="2">The sequence shown here is derived from an EMBL/GenBank/DDBJ whole genome shotgun (WGS) entry which is preliminary data.</text>
</comment>
<feature type="compositionally biased region" description="Basic and acidic residues" evidence="1">
    <location>
        <begin position="34"/>
        <end position="50"/>
    </location>
</feature>
<dbReference type="EMBL" id="RDBF01000127">
    <property type="protein sequence ID" value="RLV52379.1"/>
    <property type="molecule type" value="Genomic_DNA"/>
</dbReference>
<name>A0A3L8PBX9_9ACTN</name>
<evidence type="ECO:0000313" key="3">
    <source>
        <dbReference type="Proteomes" id="UP000282515"/>
    </source>
</evidence>
<protein>
    <submittedName>
        <fullName evidence="2">Uncharacterized protein</fullName>
    </submittedName>
</protein>
<evidence type="ECO:0000313" key="2">
    <source>
        <dbReference type="EMBL" id="RLV52379.1"/>
    </source>
</evidence>
<reference evidence="2 3" key="1">
    <citation type="submission" date="2018-10" db="EMBL/GenBank/DDBJ databases">
        <title>Aeromicrobium sp. 9W16Y-2 whole genome shotgun sequence.</title>
        <authorList>
            <person name="Li F."/>
        </authorList>
    </citation>
    <scope>NUCLEOTIDE SEQUENCE [LARGE SCALE GENOMIC DNA]</scope>
    <source>
        <strain evidence="2 3">9W16Y-2</strain>
    </source>
</reference>
<dbReference type="Proteomes" id="UP000282515">
    <property type="component" value="Unassembled WGS sequence"/>
</dbReference>
<dbReference type="AlphaFoldDB" id="A0A3L8PBX9"/>
<sequence>MLVGLVLAVAVISWRVRSRRRRARMRHLQDDLAAREEADELRRRDMDRGLAEAPGDASSDDLGGPSPR</sequence>
<keyword evidence="3" id="KW-1185">Reference proteome</keyword>
<evidence type="ECO:0000256" key="1">
    <source>
        <dbReference type="SAM" id="MobiDB-lite"/>
    </source>
</evidence>